<dbReference type="PANTHER" id="PTHR11802:SF201">
    <property type="entry name" value="CARBOXYPEPTIDASE"/>
    <property type="match status" value="1"/>
</dbReference>
<accession>A0A8J4T1C3</accession>
<dbReference type="EMBL" id="LUCH01008910">
    <property type="protein sequence ID" value="KAF5396193.1"/>
    <property type="molecule type" value="Genomic_DNA"/>
</dbReference>
<dbReference type="InterPro" id="IPR029058">
    <property type="entry name" value="AB_hydrolase_fold"/>
</dbReference>
<dbReference type="InterPro" id="IPR001563">
    <property type="entry name" value="Peptidase_S10"/>
</dbReference>
<dbReference type="SUPFAM" id="SSF53474">
    <property type="entry name" value="alpha/beta-Hydrolases"/>
    <property type="match status" value="1"/>
</dbReference>
<reference evidence="2" key="1">
    <citation type="submission" date="2019-05" db="EMBL/GenBank/DDBJ databases">
        <title>Annotation for the trematode Paragonimus heterotremus.</title>
        <authorList>
            <person name="Choi Y.-J."/>
        </authorList>
    </citation>
    <scope>NUCLEOTIDE SEQUENCE</scope>
    <source>
        <strain evidence="2">LC</strain>
    </source>
</reference>
<dbReference type="Pfam" id="PF00450">
    <property type="entry name" value="Peptidase_S10"/>
    <property type="match status" value="1"/>
</dbReference>
<dbReference type="GO" id="GO:0006508">
    <property type="term" value="P:proteolysis"/>
    <property type="evidence" value="ECO:0007669"/>
    <property type="project" value="InterPro"/>
</dbReference>
<evidence type="ECO:0008006" key="4">
    <source>
        <dbReference type="Google" id="ProtNLM"/>
    </source>
</evidence>
<sequence>FLHIYRSAGRGEEECVEAETVCDDGSLYTEWLNMPEVRAALHADSYIPKNWTECSEEVFDNYTRQYDNMSSHYKELLSIGVPITIYAGDFDSVVNHLGVLRFVERLHLNIIHDLRGWMYTDTDGKMQLGGFYQTFNLKDTPLWYATVRAAGHFVPTDQPAAIFHLLARFVKGEDLS</sequence>
<evidence type="ECO:0000313" key="2">
    <source>
        <dbReference type="EMBL" id="KAF5396193.1"/>
    </source>
</evidence>
<protein>
    <recommendedName>
        <fullName evidence="4">Serine carboxypeptidase</fullName>
    </recommendedName>
</protein>
<proteinExistence type="inferred from homology"/>
<dbReference type="GO" id="GO:0004185">
    <property type="term" value="F:serine-type carboxypeptidase activity"/>
    <property type="evidence" value="ECO:0007669"/>
    <property type="project" value="InterPro"/>
</dbReference>
<evidence type="ECO:0000313" key="3">
    <source>
        <dbReference type="Proteomes" id="UP000748531"/>
    </source>
</evidence>
<dbReference type="Gene3D" id="3.40.50.12670">
    <property type="match status" value="1"/>
</dbReference>
<comment type="caution">
    <text evidence="2">The sequence shown here is derived from an EMBL/GenBank/DDBJ whole genome shotgun (WGS) entry which is preliminary data.</text>
</comment>
<dbReference type="OrthoDB" id="443318at2759"/>
<dbReference type="PANTHER" id="PTHR11802">
    <property type="entry name" value="SERINE PROTEASE FAMILY S10 SERINE CARBOXYPEPTIDASE"/>
    <property type="match status" value="1"/>
</dbReference>
<dbReference type="AlphaFoldDB" id="A0A8J4T1C3"/>
<dbReference type="FunFam" id="3.40.50.12670:FF:000002">
    <property type="entry name" value="Carboxypeptidase"/>
    <property type="match status" value="1"/>
</dbReference>
<evidence type="ECO:0000256" key="1">
    <source>
        <dbReference type="ARBA" id="ARBA00009431"/>
    </source>
</evidence>
<keyword evidence="3" id="KW-1185">Reference proteome</keyword>
<organism evidence="2 3">
    <name type="scientific">Paragonimus heterotremus</name>
    <dbReference type="NCBI Taxonomy" id="100268"/>
    <lineage>
        <taxon>Eukaryota</taxon>
        <taxon>Metazoa</taxon>
        <taxon>Spiralia</taxon>
        <taxon>Lophotrochozoa</taxon>
        <taxon>Platyhelminthes</taxon>
        <taxon>Trematoda</taxon>
        <taxon>Digenea</taxon>
        <taxon>Plagiorchiida</taxon>
        <taxon>Troglotremata</taxon>
        <taxon>Troglotrematidae</taxon>
        <taxon>Paragonimus</taxon>
    </lineage>
</organism>
<dbReference type="Proteomes" id="UP000748531">
    <property type="component" value="Unassembled WGS sequence"/>
</dbReference>
<gene>
    <name evidence="2" type="ORF">PHET_10922</name>
</gene>
<name>A0A8J4T1C3_9TREM</name>
<comment type="similarity">
    <text evidence="1">Belongs to the peptidase S10 family.</text>
</comment>
<feature type="non-terminal residue" evidence="2">
    <location>
        <position position="176"/>
    </location>
</feature>